<gene>
    <name evidence="9" type="ORF">PYX00_004532</name>
</gene>
<reference evidence="9" key="1">
    <citation type="journal article" date="2024" name="Gigascience">
        <title>Chromosome-level genome of the poultry shaft louse Menopon gallinae provides insight into the host-switching and adaptive evolution of parasitic lice.</title>
        <authorList>
            <person name="Xu Y."/>
            <person name="Ma L."/>
            <person name="Liu S."/>
            <person name="Liang Y."/>
            <person name="Liu Q."/>
            <person name="He Z."/>
            <person name="Tian L."/>
            <person name="Duan Y."/>
            <person name="Cai W."/>
            <person name="Li H."/>
            <person name="Song F."/>
        </authorList>
    </citation>
    <scope>NUCLEOTIDE SEQUENCE</scope>
    <source>
        <strain evidence="9">Cailab_2023a</strain>
    </source>
</reference>
<feature type="compositionally biased region" description="Basic and acidic residues" evidence="8">
    <location>
        <begin position="456"/>
        <end position="471"/>
    </location>
</feature>
<dbReference type="GO" id="GO:0005634">
    <property type="term" value="C:nucleus"/>
    <property type="evidence" value="ECO:0007669"/>
    <property type="project" value="UniProtKB-SubCell"/>
</dbReference>
<dbReference type="InterPro" id="IPR028426">
    <property type="entry name" value="Huntingtin_fam"/>
</dbReference>
<dbReference type="PANTHER" id="PTHR10170:SF10">
    <property type="entry name" value="HUNTINGTIN"/>
    <property type="match status" value="1"/>
</dbReference>
<comment type="function">
    <text evidence="1">May play a role in microtubule-mediated transport or vesicle function.</text>
</comment>
<proteinExistence type="inferred from homology"/>
<dbReference type="InterPro" id="IPR048412">
    <property type="entry name" value="Htt_bridge"/>
</dbReference>
<dbReference type="Pfam" id="PF20926">
    <property type="entry name" value="Htt_N-HEAT_1"/>
    <property type="match status" value="1"/>
</dbReference>
<evidence type="ECO:0000256" key="6">
    <source>
        <dbReference type="ARBA" id="ARBA00023242"/>
    </source>
</evidence>
<dbReference type="Pfam" id="PF20925">
    <property type="entry name" value="Htt_bridge"/>
    <property type="match status" value="1"/>
</dbReference>
<evidence type="ECO:0008006" key="10">
    <source>
        <dbReference type="Google" id="ProtNLM"/>
    </source>
</evidence>
<dbReference type="InterPro" id="IPR024613">
    <property type="entry name" value="Huntingtin_N_HEAT_rpt-2"/>
</dbReference>
<dbReference type="Gene3D" id="1.25.10.10">
    <property type="entry name" value="Leucine-rich Repeat Variant"/>
    <property type="match status" value="2"/>
</dbReference>
<feature type="compositionally biased region" description="Basic and acidic residues" evidence="8">
    <location>
        <begin position="968"/>
        <end position="981"/>
    </location>
</feature>
<dbReference type="InterPro" id="IPR016024">
    <property type="entry name" value="ARM-type_fold"/>
</dbReference>
<dbReference type="Pfam" id="PF12372">
    <property type="entry name" value="Htt_N-HEAT"/>
    <property type="match status" value="1"/>
</dbReference>
<feature type="region of interest" description="Disordered" evidence="8">
    <location>
        <begin position="456"/>
        <end position="480"/>
    </location>
</feature>
<dbReference type="InterPro" id="IPR048413">
    <property type="entry name" value="Htt_C-HEAT_rpt"/>
</dbReference>
<evidence type="ECO:0000256" key="5">
    <source>
        <dbReference type="ARBA" id="ARBA00022490"/>
    </source>
</evidence>
<sequence length="2714" mass="308185">MVEKLLKALEGLKSIQFTTAIEDTALRKKEKMFSCALIADAMVSFRFTNAQNVPQLVGRVVESLIHLCDDKDSDVRMVADESLNRIIRALTESNMIKVQIELHKEIKKNGPARCLRAALWRFGQLSSYIRPCKGRGHVENLIPCIIEITKREEESVHETLATFIENTFKVVGVFIQDNDIKALLKAFFHNLSSNNAVIRRTAAACINSTVRYCRKPHVFNSYVLNTLLDNIVPVNEENSSYLILGVLGCLRILLPNLGCDQNDEGISGSFGLRHKKDECLLSVDRLIQTYELCLHYSKSKDHNVVTASLETLNQLLQSPPQELESLLLSPSGFSRSYIHSTKENRIRSRSGSEMSVACSLSGGDEALLLDDSDMMSFDLRSSLASSYISDSKHSKHKEKFEDEIKMVDNPFKDKLLGEIFEDQVNTSIDSDAESLAPSEINASSLLMGVGTETIEHQESKEFSRTSSRDDLSSNVDEDPLGDEMNVDVGNFTDEAIPLIYCARHLAASFLLGGTKSCLRSDRSVRVSVKSLALCCISSIVKLYPMVLRINLAKSNSQTHDQGMKDIVLFSDHPDPQIRGHLSVLVASYINSALLESYGSEYFWVYKDDYLCFNNLLDIVFKGLKDESTTCSRQVLNGLKICLKSILFSSDANKILPILYHLPSLSSSPYWLLKVKLVDVLSELPFVCLHHLTSSNFYQDEIITVVFTLLGDEDSRVRTAAAGSLTKIIPRLYHGNSTLLAFSREFTAQIKNSLKSKKDVPANFVHLNPFPPFSYITQSNDFDLSVEGALSRIVARLTNCLLVAVDKSYIFGCLEALRMLSEKYPPTIYPVSWNCLRPRSEDESCLTSNLVAVIFSLLTSPIILDLSALTNAMTVLGNLFAGHCVCNMKSNYQGTLLSPVGEPVKYWNVLRNEQLSVLAERIFTHVMKVLNMYSHLLEEVPLSKATASATAATNLLPISLASPIKKHEKKMEKDDKTEERKQKNISNYKQSPQYAKLYQLLKSAHNNYKVSLDTSVSEKFLGLLESTINVLCILLEIGTIQDTGRCAEEILSYLRPAVSLRPSASVLCVIQLLKSLFGTNSGANWTDQQSGESDSFGCTLFANMYQIPSEFLFNRISNHSITATLECENLAGLRRRAERKIQTADRNSLATYIRLLEPMYIKSVQLYIITNDVVLQSNVLRMLNQLIKLGVNYCLLDADEKFVGFVLKQFELIEHGQIPGVEKLLPEVFKFLVLLSYEKHHSKTIMSIPKILQLCDGLMASNQSTQTHCIPALVPIVEDVFLSRNLVSSTEQKELETQREVVLSMLLRLVEFHEVMNMLTLILNESRTLEERERWKRWSRQIMDTILPLASQDKLRTETFEGQEAFNKLMSSLSPNVLRPVDPLLRTLFVEPNDYSCQLSLKRWLSRVTVIIETILHVKEDVLLCRLEEVSPNINLSSFFPPKKAPPGDPFNVKSTFPKFESSETFARFLLKIISVTGFRILESISSTCHLQRQLSLFFLCVFHILKSGTFHRVSNTLQLLLTKEQDSLSQICSIYFKMLNFAPTLSCQFTYFLALLNYFDQDYWGKMFRESHTLSSKLVQSCSVISLCDYLCEIYSDTDTLRFLLSTNIKEVIYLSNEIPIKELLTTIHRKPESTLLMEAISLNALDDKSPVFVEKLLRILEIAHNSHSGFILSLLINNFIVSPYLALSRLASLLACRRAEFLLTLPPEEVHRYLNRDQFKDLIKIVNNQKLVKRHYTLVGLLNKLSIEVYGLQAIELTHTNCIDTQATKNVQLDEQWYSMQVKERCCQENYSGREVASLLSILNYDQIMEIISCSNFNVEILKDCLNHLDLARKISILDTSNETEEPIIEHPLYKASKTFILKSIHEIVESLKPMKREEGDWDVEHSLDYNELAKNETILAKIWKFSPPLTALMDIIYTQKSEIDKDCVESVMEFALTCLEVINWVSSQKAIKVSATNEETLSVSLGCCFSIVRHRQVSQLMSQTCKRTRLKSCIRNAFSLVKSLIPQSRLGILLDSRTDIHKQYASDELRLMDSLLTIVMKDSFQSLLPPHLGSIIKNFVISLCQIPELSVHILKVPENCDIQDIDALESFISTFSTVNWTSRQQFEEIWVCLLSVLGLNSQSNLSMEDNTLIVQASTAATEGITTLLQKTMINPISKKVLHHGRDSSAMKNTIDKLPLLVNLDSDDAFGDRAYHYLDNLEISKLTDRYHHGLLSVEYIWTVVKQINNRIELYENHTNYVNEIGLDLTSCVHILMELYNQWVFQSAPDIRLVTSCLKSSIVISDLFTDIAQFQWLLDFCLRIEEVVITENVVILPLIIVGCCKAVSIVLPDLEMCDRIKRLLLHSRSIPCKIAAIQGLLYLLQSPVVTSANSHPQRYRLNYEEINEVNFVTIIIDMFLPLAIDLIQQFRQESLPVNEEYERCCWSLTFYLLQHYQPHLREVRDEILNFILVELSKRTCSDSIMMLLVRGVERLLLTSVIDESFKDQILKIALDMTSQVSVIVSRCGLQLLMVLSFLEKRAKDIRLLVTGQEDPEKIMRDMEKINVLFDKLKKSYPEEAAIVGDVISYILMDFTASDVLTKVIQEFLSPQQPHLKILSGLLFKVFERAELSLLEDWVVFSLPSFIQGLPVTMSVWTLNCFFVSASNETWLRSIFPLVQSRLRMAEAEDRRLLCLAASNFYRQLKDEKQKKSFVQTFQNAAKTNSVFSDLLASL</sequence>
<comment type="caution">
    <text evidence="9">The sequence shown here is derived from an EMBL/GenBank/DDBJ whole genome shotgun (WGS) entry which is preliminary data.</text>
</comment>
<keyword evidence="5" id="KW-0963">Cytoplasm</keyword>
<dbReference type="Pfam" id="PF20927">
    <property type="entry name" value="Htt_C-HEAT"/>
    <property type="match status" value="1"/>
</dbReference>
<dbReference type="InterPro" id="IPR011989">
    <property type="entry name" value="ARM-like"/>
</dbReference>
<protein>
    <recommendedName>
        <fullName evidence="10">Huntingtin</fullName>
    </recommendedName>
</protein>
<dbReference type="SUPFAM" id="SSF48371">
    <property type="entry name" value="ARM repeat"/>
    <property type="match status" value="1"/>
</dbReference>
<evidence type="ECO:0000256" key="7">
    <source>
        <dbReference type="PROSITE-ProRule" id="PRU00103"/>
    </source>
</evidence>
<keyword evidence="6" id="KW-0539">Nucleus</keyword>
<feature type="repeat" description="HEAT" evidence="7">
    <location>
        <begin position="60"/>
        <end position="97"/>
    </location>
</feature>
<evidence type="ECO:0000256" key="4">
    <source>
        <dbReference type="ARBA" id="ARBA00007153"/>
    </source>
</evidence>
<dbReference type="InterPro" id="IPR048411">
    <property type="entry name" value="Htt_N_HEAT_rpt-1"/>
</dbReference>
<feature type="repeat" description="HEAT" evidence="7">
    <location>
        <begin position="701"/>
        <end position="731"/>
    </location>
</feature>
<evidence type="ECO:0000256" key="3">
    <source>
        <dbReference type="ARBA" id="ARBA00004496"/>
    </source>
</evidence>
<feature type="region of interest" description="Disordered" evidence="8">
    <location>
        <begin position="965"/>
        <end position="984"/>
    </location>
</feature>
<evidence type="ECO:0000256" key="8">
    <source>
        <dbReference type="SAM" id="MobiDB-lite"/>
    </source>
</evidence>
<evidence type="ECO:0000256" key="1">
    <source>
        <dbReference type="ARBA" id="ARBA00002907"/>
    </source>
</evidence>
<dbReference type="PROSITE" id="PS50077">
    <property type="entry name" value="HEAT_REPEAT"/>
    <property type="match status" value="2"/>
</dbReference>
<accession>A0AAW2I611</accession>
<comment type="similarity">
    <text evidence="4">Belongs to the huntingtin family.</text>
</comment>
<dbReference type="InterPro" id="IPR021133">
    <property type="entry name" value="HEAT_type_2"/>
</dbReference>
<name>A0AAW2I611_9NEOP</name>
<organism evidence="9">
    <name type="scientific">Menopon gallinae</name>
    <name type="common">poultry shaft louse</name>
    <dbReference type="NCBI Taxonomy" id="328185"/>
    <lineage>
        <taxon>Eukaryota</taxon>
        <taxon>Metazoa</taxon>
        <taxon>Ecdysozoa</taxon>
        <taxon>Arthropoda</taxon>
        <taxon>Hexapoda</taxon>
        <taxon>Insecta</taxon>
        <taxon>Pterygota</taxon>
        <taxon>Neoptera</taxon>
        <taxon>Paraneoptera</taxon>
        <taxon>Psocodea</taxon>
        <taxon>Troctomorpha</taxon>
        <taxon>Phthiraptera</taxon>
        <taxon>Amblycera</taxon>
        <taxon>Menoponidae</taxon>
        <taxon>Menopon</taxon>
    </lineage>
</organism>
<evidence type="ECO:0000256" key="2">
    <source>
        <dbReference type="ARBA" id="ARBA00004123"/>
    </source>
</evidence>
<comment type="subcellular location">
    <subcellularLocation>
        <location evidence="3">Cytoplasm</location>
    </subcellularLocation>
    <subcellularLocation>
        <location evidence="2">Nucleus</location>
    </subcellularLocation>
</comment>
<dbReference type="GO" id="GO:0005737">
    <property type="term" value="C:cytoplasm"/>
    <property type="evidence" value="ECO:0007669"/>
    <property type="project" value="UniProtKB-SubCell"/>
</dbReference>
<evidence type="ECO:0000313" key="9">
    <source>
        <dbReference type="EMBL" id="KAL0277158.1"/>
    </source>
</evidence>
<dbReference type="PANTHER" id="PTHR10170">
    <property type="entry name" value="HUNTINGTON DISEASE PROTEIN"/>
    <property type="match status" value="1"/>
</dbReference>
<dbReference type="EMBL" id="JARGDH010000002">
    <property type="protein sequence ID" value="KAL0277158.1"/>
    <property type="molecule type" value="Genomic_DNA"/>
</dbReference>